<feature type="compositionally biased region" description="Basic and acidic residues" evidence="1">
    <location>
        <begin position="214"/>
        <end position="227"/>
    </location>
</feature>
<proteinExistence type="predicted"/>
<dbReference type="AlphaFoldDB" id="A0A9D4W9M1"/>
<evidence type="ECO:0000313" key="3">
    <source>
        <dbReference type="Proteomes" id="UP001058974"/>
    </source>
</evidence>
<reference evidence="2 3" key="1">
    <citation type="journal article" date="2022" name="Nat. Genet.">
        <title>Improved pea reference genome and pan-genome highlight genomic features and evolutionary characteristics.</title>
        <authorList>
            <person name="Yang T."/>
            <person name="Liu R."/>
            <person name="Luo Y."/>
            <person name="Hu S."/>
            <person name="Wang D."/>
            <person name="Wang C."/>
            <person name="Pandey M.K."/>
            <person name="Ge S."/>
            <person name="Xu Q."/>
            <person name="Li N."/>
            <person name="Li G."/>
            <person name="Huang Y."/>
            <person name="Saxena R.K."/>
            <person name="Ji Y."/>
            <person name="Li M."/>
            <person name="Yan X."/>
            <person name="He Y."/>
            <person name="Liu Y."/>
            <person name="Wang X."/>
            <person name="Xiang C."/>
            <person name="Varshney R.K."/>
            <person name="Ding H."/>
            <person name="Gao S."/>
            <person name="Zong X."/>
        </authorList>
    </citation>
    <scope>NUCLEOTIDE SEQUENCE [LARGE SCALE GENOMIC DNA]</scope>
    <source>
        <strain evidence="2 3">cv. Zhongwan 6</strain>
    </source>
</reference>
<feature type="region of interest" description="Disordered" evidence="1">
    <location>
        <begin position="1"/>
        <end position="20"/>
    </location>
</feature>
<feature type="compositionally biased region" description="Polar residues" evidence="1">
    <location>
        <begin position="1"/>
        <end position="10"/>
    </location>
</feature>
<name>A0A9D4W9M1_PEA</name>
<gene>
    <name evidence="2" type="ORF">KIW84_063366</name>
</gene>
<comment type="caution">
    <text evidence="2">The sequence shown here is derived from an EMBL/GenBank/DDBJ whole genome shotgun (WGS) entry which is preliminary data.</text>
</comment>
<dbReference type="EMBL" id="JAMSHJ010000006">
    <property type="protein sequence ID" value="KAI5397518.1"/>
    <property type="molecule type" value="Genomic_DNA"/>
</dbReference>
<sequence length="283" mass="32376">MSGATDNLAVSTPRPPGFENVRPGVEAVKATGTGGYTLDGKQDTDGLSNDVSFGISIKGKQVANVEPRATEEMEEVEECLKMEQMEQEGMKFGYPKANESLRDLWRCHKKNADMLLCPRCSIKISRRVAEDYERWQRAKTERNWRKESQLQKVYPTPEESLMGFIVRCYKYETECLMCPRCGAVYNGELAEAFERIPYDKGWDGHGGNPNMYSFDKRGAPRRPDSPHPRAKRVMFKLPAEVPEDKWTQAGPKKGKWRSFEDGGRTSWAYRKQFQASKREAIRL</sequence>
<feature type="region of interest" description="Disordered" evidence="1">
    <location>
        <begin position="209"/>
        <end position="229"/>
    </location>
</feature>
<dbReference type="Proteomes" id="UP001058974">
    <property type="component" value="Chromosome 6"/>
</dbReference>
<dbReference type="Gramene" id="Psat06G0336600-T1">
    <property type="protein sequence ID" value="KAI5397518.1"/>
    <property type="gene ID" value="KIW84_063366"/>
</dbReference>
<organism evidence="2 3">
    <name type="scientific">Pisum sativum</name>
    <name type="common">Garden pea</name>
    <name type="synonym">Lathyrus oleraceus</name>
    <dbReference type="NCBI Taxonomy" id="3888"/>
    <lineage>
        <taxon>Eukaryota</taxon>
        <taxon>Viridiplantae</taxon>
        <taxon>Streptophyta</taxon>
        <taxon>Embryophyta</taxon>
        <taxon>Tracheophyta</taxon>
        <taxon>Spermatophyta</taxon>
        <taxon>Magnoliopsida</taxon>
        <taxon>eudicotyledons</taxon>
        <taxon>Gunneridae</taxon>
        <taxon>Pentapetalae</taxon>
        <taxon>rosids</taxon>
        <taxon>fabids</taxon>
        <taxon>Fabales</taxon>
        <taxon>Fabaceae</taxon>
        <taxon>Papilionoideae</taxon>
        <taxon>50 kb inversion clade</taxon>
        <taxon>NPAAA clade</taxon>
        <taxon>Hologalegina</taxon>
        <taxon>IRL clade</taxon>
        <taxon>Fabeae</taxon>
        <taxon>Lathyrus</taxon>
    </lineage>
</organism>
<evidence type="ECO:0000313" key="2">
    <source>
        <dbReference type="EMBL" id="KAI5397518.1"/>
    </source>
</evidence>
<evidence type="ECO:0000256" key="1">
    <source>
        <dbReference type="SAM" id="MobiDB-lite"/>
    </source>
</evidence>
<keyword evidence="3" id="KW-1185">Reference proteome</keyword>
<protein>
    <submittedName>
        <fullName evidence="2">Uncharacterized protein</fullName>
    </submittedName>
</protein>
<accession>A0A9D4W9M1</accession>